<accession>A0AAV4N0E0</accession>
<proteinExistence type="predicted"/>
<feature type="region of interest" description="Disordered" evidence="1">
    <location>
        <begin position="73"/>
        <end position="92"/>
    </location>
</feature>
<organism evidence="2 3">
    <name type="scientific">Caerostris extrusa</name>
    <name type="common">Bark spider</name>
    <name type="synonym">Caerostris bankana</name>
    <dbReference type="NCBI Taxonomy" id="172846"/>
    <lineage>
        <taxon>Eukaryota</taxon>
        <taxon>Metazoa</taxon>
        <taxon>Ecdysozoa</taxon>
        <taxon>Arthropoda</taxon>
        <taxon>Chelicerata</taxon>
        <taxon>Arachnida</taxon>
        <taxon>Araneae</taxon>
        <taxon>Araneomorphae</taxon>
        <taxon>Entelegynae</taxon>
        <taxon>Araneoidea</taxon>
        <taxon>Araneidae</taxon>
        <taxon>Caerostris</taxon>
    </lineage>
</organism>
<evidence type="ECO:0008006" key="4">
    <source>
        <dbReference type="Google" id="ProtNLM"/>
    </source>
</evidence>
<gene>
    <name evidence="2" type="ORF">CEXT_760111</name>
</gene>
<comment type="caution">
    <text evidence="2">The sequence shown here is derived from an EMBL/GenBank/DDBJ whole genome shotgun (WGS) entry which is preliminary data.</text>
</comment>
<reference evidence="2 3" key="1">
    <citation type="submission" date="2021-06" db="EMBL/GenBank/DDBJ databases">
        <title>Caerostris extrusa draft genome.</title>
        <authorList>
            <person name="Kono N."/>
            <person name="Arakawa K."/>
        </authorList>
    </citation>
    <scope>NUCLEOTIDE SEQUENCE [LARGE SCALE GENOMIC DNA]</scope>
</reference>
<sequence>MSCLWRRTKNGELLHSNHSSVFMKERCLITKLLFNEEESDPFGKQKKKKDATCHKTQLMTRSRPSSVLMTSAADFSARETEQRTSGKPLFIE</sequence>
<dbReference type="EMBL" id="BPLR01002776">
    <property type="protein sequence ID" value="GIX77631.1"/>
    <property type="molecule type" value="Genomic_DNA"/>
</dbReference>
<evidence type="ECO:0000256" key="1">
    <source>
        <dbReference type="SAM" id="MobiDB-lite"/>
    </source>
</evidence>
<keyword evidence="3" id="KW-1185">Reference proteome</keyword>
<evidence type="ECO:0000313" key="3">
    <source>
        <dbReference type="Proteomes" id="UP001054945"/>
    </source>
</evidence>
<name>A0AAV4N0E0_CAEEX</name>
<dbReference type="Proteomes" id="UP001054945">
    <property type="component" value="Unassembled WGS sequence"/>
</dbReference>
<protein>
    <recommendedName>
        <fullName evidence="4">Ycf15</fullName>
    </recommendedName>
</protein>
<dbReference type="AlphaFoldDB" id="A0AAV4N0E0"/>
<evidence type="ECO:0000313" key="2">
    <source>
        <dbReference type="EMBL" id="GIX77631.1"/>
    </source>
</evidence>